<keyword evidence="2" id="KW-0813">Transport</keyword>
<feature type="transmembrane region" description="Helical" evidence="3">
    <location>
        <begin position="55"/>
        <end position="74"/>
    </location>
</feature>
<gene>
    <name evidence="4" type="ORF">AV656_13775</name>
</gene>
<sequence length="183" mass="18868">MGNERLKMMIMAALFAAIMGIGAQIIIPIPPVPFTAQTLALALAATILGKRYGTLAAALYVLIGAIGVPVFAGMKSGLGILLGPTGGYILSYIPVAFIIGWISEKGGFRTPAVVAANIIGALMILVIGTAWLKFMGNLSWTGAFAGGMLPFIVTDSIKAVAAAILGVMVRNRLASARLLPAVQ</sequence>
<feature type="transmembrane region" description="Helical" evidence="3">
    <location>
        <begin position="80"/>
        <end position="102"/>
    </location>
</feature>
<dbReference type="Proteomes" id="UP000076490">
    <property type="component" value="Unassembled WGS sequence"/>
</dbReference>
<dbReference type="PANTHER" id="PTHR34295">
    <property type="entry name" value="BIOTIN TRANSPORTER BIOY"/>
    <property type="match status" value="1"/>
</dbReference>
<dbReference type="Gene3D" id="1.10.1760.20">
    <property type="match status" value="1"/>
</dbReference>
<protein>
    <recommendedName>
        <fullName evidence="2">Biotin transporter</fullName>
    </recommendedName>
</protein>
<dbReference type="PIRSF" id="PIRSF016661">
    <property type="entry name" value="BioY"/>
    <property type="match status" value="1"/>
</dbReference>
<dbReference type="RefSeq" id="WP_063183118.1">
    <property type="nucleotide sequence ID" value="NZ_LQNT01000012.1"/>
</dbReference>
<dbReference type="PANTHER" id="PTHR34295:SF1">
    <property type="entry name" value="BIOTIN TRANSPORTER BIOY"/>
    <property type="match status" value="1"/>
</dbReference>
<dbReference type="InterPro" id="IPR003784">
    <property type="entry name" value="BioY"/>
</dbReference>
<comment type="subcellular location">
    <subcellularLocation>
        <location evidence="2">Cell membrane</location>
        <topology evidence="2">Multi-pass membrane protein</topology>
    </subcellularLocation>
</comment>
<dbReference type="AlphaFoldDB" id="A0A163EP48"/>
<comment type="caution">
    <text evidence="4">The sequence shown here is derived from an EMBL/GenBank/DDBJ whole genome shotgun (WGS) entry which is preliminary data.</text>
</comment>
<accession>A0A163EP48</accession>
<keyword evidence="3" id="KW-1133">Transmembrane helix</keyword>
<evidence type="ECO:0000313" key="4">
    <source>
        <dbReference type="EMBL" id="KZE36847.1"/>
    </source>
</evidence>
<feature type="transmembrane region" description="Helical" evidence="3">
    <location>
        <begin position="144"/>
        <end position="169"/>
    </location>
</feature>
<dbReference type="OrthoDB" id="9803495at2"/>
<evidence type="ECO:0000256" key="2">
    <source>
        <dbReference type="PIRNR" id="PIRNR016661"/>
    </source>
</evidence>
<keyword evidence="3" id="KW-0812">Transmembrane</keyword>
<dbReference type="EMBL" id="LQNT01000012">
    <property type="protein sequence ID" value="KZE36847.1"/>
    <property type="molecule type" value="Genomic_DNA"/>
</dbReference>
<dbReference type="Pfam" id="PF02632">
    <property type="entry name" value="BioY"/>
    <property type="match status" value="1"/>
</dbReference>
<organism evidence="4 5">
    <name type="scientific">Bhargavaea cecembensis</name>
    <dbReference type="NCBI Taxonomy" id="394098"/>
    <lineage>
        <taxon>Bacteria</taxon>
        <taxon>Bacillati</taxon>
        <taxon>Bacillota</taxon>
        <taxon>Bacilli</taxon>
        <taxon>Bacillales</taxon>
        <taxon>Caryophanaceae</taxon>
        <taxon>Bhargavaea</taxon>
    </lineage>
</organism>
<dbReference type="GO" id="GO:0015225">
    <property type="term" value="F:biotin transmembrane transporter activity"/>
    <property type="evidence" value="ECO:0007669"/>
    <property type="project" value="UniProtKB-UniRule"/>
</dbReference>
<reference evidence="4 5" key="1">
    <citation type="submission" date="2016-01" db="EMBL/GenBank/DDBJ databases">
        <title>Whole genome sequencing of Bhargavaea cecembensis T14.</title>
        <authorList>
            <person name="Hong K.W."/>
        </authorList>
    </citation>
    <scope>NUCLEOTIDE SEQUENCE [LARGE SCALE GENOMIC DNA]</scope>
    <source>
        <strain evidence="4 5">T14</strain>
    </source>
</reference>
<evidence type="ECO:0000256" key="3">
    <source>
        <dbReference type="SAM" id="Phobius"/>
    </source>
</evidence>
<feature type="transmembrane region" description="Helical" evidence="3">
    <location>
        <begin position="114"/>
        <end position="132"/>
    </location>
</feature>
<evidence type="ECO:0000313" key="5">
    <source>
        <dbReference type="Proteomes" id="UP000076490"/>
    </source>
</evidence>
<dbReference type="GO" id="GO:0005886">
    <property type="term" value="C:plasma membrane"/>
    <property type="evidence" value="ECO:0007669"/>
    <property type="project" value="UniProtKB-SubCell"/>
</dbReference>
<keyword evidence="2" id="KW-1003">Cell membrane</keyword>
<proteinExistence type="inferred from homology"/>
<name>A0A163EP48_9BACL</name>
<keyword evidence="2 3" id="KW-0472">Membrane</keyword>
<evidence type="ECO:0000256" key="1">
    <source>
        <dbReference type="ARBA" id="ARBA00010692"/>
    </source>
</evidence>
<comment type="similarity">
    <text evidence="1 2">Belongs to the BioY family.</text>
</comment>